<reference evidence="2 3" key="1">
    <citation type="submission" date="2018-06" db="EMBL/GenBank/DDBJ databases">
        <authorList>
            <consortium name="Pathogen Informatics"/>
            <person name="Doyle S."/>
        </authorList>
    </citation>
    <scope>NUCLEOTIDE SEQUENCE [LARGE SCALE GENOMIC DNA]</scope>
    <source>
        <strain evidence="2 3">NCTC9828</strain>
    </source>
</reference>
<gene>
    <name evidence="2" type="ORF">NCTC9828_00470</name>
</gene>
<evidence type="ECO:0000313" key="2">
    <source>
        <dbReference type="EMBL" id="SUN27710.1"/>
    </source>
</evidence>
<dbReference type="AlphaFoldDB" id="A0AB74H288"/>
<name>A0AB74H288_STRAG</name>
<sequence>MTAFLNFLNIYKFFIETIVATGNLLIFITSIYKTLKNKKDSSNNKSLININSQVNNTIHTTTNVNYSIPLTNNQTSSSNDGVLGLFVILLCVLTYSFFNKYYFSVAIVLSLLLSIKYIILRYWNFTQYLLPTIVSSISYSLTYFPPNNFWNNLSTNSNNINGFSDIINIIFSRLDEIIKKMFHMQNNYYQLTSILFTSAFSIFTLYILYKEITKPKNKIRINSWTDFIFYSILFSVFLGFIYIETANNPLRIIVDKLITFFNN</sequence>
<keyword evidence="1" id="KW-0472">Membrane</keyword>
<protein>
    <submittedName>
        <fullName evidence="2">Uncharacterized protein</fullName>
    </submittedName>
</protein>
<proteinExistence type="predicted"/>
<dbReference type="EMBL" id="UHEW01000005">
    <property type="protein sequence ID" value="SUN27710.1"/>
    <property type="molecule type" value="Genomic_DNA"/>
</dbReference>
<dbReference type="RefSeq" id="WP_017643592.1">
    <property type="nucleotide sequence ID" value="NZ_CP026082.1"/>
</dbReference>
<organism evidence="2 3">
    <name type="scientific">Streptococcus agalactiae</name>
    <dbReference type="NCBI Taxonomy" id="1311"/>
    <lineage>
        <taxon>Bacteria</taxon>
        <taxon>Bacillati</taxon>
        <taxon>Bacillota</taxon>
        <taxon>Bacilli</taxon>
        <taxon>Lactobacillales</taxon>
        <taxon>Streptococcaceae</taxon>
        <taxon>Streptococcus</taxon>
    </lineage>
</organism>
<feature type="transmembrane region" description="Helical" evidence="1">
    <location>
        <begin position="104"/>
        <end position="123"/>
    </location>
</feature>
<dbReference type="Proteomes" id="UP000255140">
    <property type="component" value="Unassembled WGS sequence"/>
</dbReference>
<keyword evidence="1" id="KW-0812">Transmembrane</keyword>
<feature type="transmembrane region" description="Helical" evidence="1">
    <location>
        <begin position="188"/>
        <end position="209"/>
    </location>
</feature>
<comment type="caution">
    <text evidence="2">The sequence shown here is derived from an EMBL/GenBank/DDBJ whole genome shotgun (WGS) entry which is preliminary data.</text>
</comment>
<feature type="transmembrane region" description="Helical" evidence="1">
    <location>
        <begin position="81"/>
        <end position="98"/>
    </location>
</feature>
<feature type="transmembrane region" description="Helical" evidence="1">
    <location>
        <begin position="221"/>
        <end position="243"/>
    </location>
</feature>
<feature type="transmembrane region" description="Helical" evidence="1">
    <location>
        <begin position="13"/>
        <end position="32"/>
    </location>
</feature>
<evidence type="ECO:0000256" key="1">
    <source>
        <dbReference type="SAM" id="Phobius"/>
    </source>
</evidence>
<evidence type="ECO:0000313" key="3">
    <source>
        <dbReference type="Proteomes" id="UP000255140"/>
    </source>
</evidence>
<keyword evidence="1" id="KW-1133">Transmembrane helix</keyword>
<accession>A0AB74H288</accession>